<accession>A0A7U2EVN7</accession>
<reference evidence="2" key="1">
    <citation type="journal article" date="2021" name="BMC Genomics">
        <title>Chromosome-level genome assembly and manually-curated proteome of model necrotroph Parastagonospora nodorum Sn15 reveals a genome-wide trove of candidate effector homologs, and redundancy of virulence-related functions within an accessory chromosome.</title>
        <authorList>
            <person name="Bertazzoni S."/>
            <person name="Jones D.A.B."/>
            <person name="Phan H.T."/>
            <person name="Tan K.-C."/>
            <person name="Hane J.K."/>
        </authorList>
    </citation>
    <scope>NUCLEOTIDE SEQUENCE [LARGE SCALE GENOMIC DNA]</scope>
    <source>
        <strain evidence="2">SN15 / ATCC MYA-4574 / FGSC 10173)</strain>
    </source>
</reference>
<dbReference type="AlphaFoldDB" id="A0A7U2EVN7"/>
<evidence type="ECO:0000313" key="2">
    <source>
        <dbReference type="Proteomes" id="UP000663193"/>
    </source>
</evidence>
<proteinExistence type="predicted"/>
<keyword evidence="2" id="KW-1185">Reference proteome</keyword>
<protein>
    <submittedName>
        <fullName evidence="1">Uncharacterized protein</fullName>
    </submittedName>
</protein>
<dbReference type="VEuPathDB" id="FungiDB:JI435_404820"/>
<dbReference type="Proteomes" id="UP000663193">
    <property type="component" value="Chromosome 4"/>
</dbReference>
<organism evidence="1 2">
    <name type="scientific">Phaeosphaeria nodorum (strain SN15 / ATCC MYA-4574 / FGSC 10173)</name>
    <name type="common">Glume blotch fungus</name>
    <name type="synonym">Parastagonospora nodorum</name>
    <dbReference type="NCBI Taxonomy" id="321614"/>
    <lineage>
        <taxon>Eukaryota</taxon>
        <taxon>Fungi</taxon>
        <taxon>Dikarya</taxon>
        <taxon>Ascomycota</taxon>
        <taxon>Pezizomycotina</taxon>
        <taxon>Dothideomycetes</taxon>
        <taxon>Pleosporomycetidae</taxon>
        <taxon>Pleosporales</taxon>
        <taxon>Pleosporineae</taxon>
        <taxon>Phaeosphaeriaceae</taxon>
        <taxon>Parastagonospora</taxon>
    </lineage>
</organism>
<sequence>MHPQPGRDWQSKLLDGKKKPWPVIACLSGITVYSWSRNIERCFVTRFEADALCRAPWALR</sequence>
<gene>
    <name evidence="1" type="ORF">JI435_404820</name>
</gene>
<dbReference type="EMBL" id="CP069026">
    <property type="protein sequence ID" value="QRC93953.1"/>
    <property type="molecule type" value="Genomic_DNA"/>
</dbReference>
<name>A0A7U2EVN7_PHANO</name>
<evidence type="ECO:0000313" key="1">
    <source>
        <dbReference type="EMBL" id="QRC93953.1"/>
    </source>
</evidence>